<keyword evidence="5" id="KW-1185">Reference proteome</keyword>
<comment type="similarity">
    <text evidence="2">Belongs to the AB hydrolase superfamily. Epoxide hydrolase family.</text>
</comment>
<name>A0A7D8UPQ6_9HELO</name>
<dbReference type="Pfam" id="PF00561">
    <property type="entry name" value="Abhydrolase_1"/>
    <property type="match status" value="1"/>
</dbReference>
<dbReference type="InterPro" id="IPR029058">
    <property type="entry name" value="AB_hydrolase_fold"/>
</dbReference>
<dbReference type="InterPro" id="IPR000073">
    <property type="entry name" value="AB_hydrolase_1"/>
</dbReference>
<dbReference type="EMBL" id="QGMG01000644">
    <property type="protein sequence ID" value="TVY52271.1"/>
    <property type="molecule type" value="Genomic_DNA"/>
</dbReference>
<organism evidence="4 5">
    <name type="scientific">Lachnellula cervina</name>
    <dbReference type="NCBI Taxonomy" id="1316786"/>
    <lineage>
        <taxon>Eukaryota</taxon>
        <taxon>Fungi</taxon>
        <taxon>Dikarya</taxon>
        <taxon>Ascomycota</taxon>
        <taxon>Pezizomycotina</taxon>
        <taxon>Leotiomycetes</taxon>
        <taxon>Helotiales</taxon>
        <taxon>Lachnaceae</taxon>
        <taxon>Lachnellula</taxon>
    </lineage>
</organism>
<sequence length="346" mass="38673">MSPKPPNKTLTLHSGTTYAYHFCPPSDGKPSLLFLHGFPSTSHEWRHQISHFSSQGYGILAPDLLGYGLSSKPLEVEKYLGSAMSADIIAILTHEGLTSGNVVGVAHDWGTYLLSQLAFRYPSYFSKFVFISAPYQPPGRGMDLSSINAATKEEIGYEQFGYWLFFTSPEAGKKIGERWESFFSIVYPEDAGDWTKDFAGIGDLERFISADRRTKVGKWVGDVQEEAGWHHEMFGDDYSAPLRWYHRGIKGLGKEEEGELLKRGEIKEKIGKETLMITGTKDRVCDAGKARMIMGAFVESPKENLKVVDLEAGHWVMLEKREEMNQALERFLGNGVRDAAGAEAKI</sequence>
<evidence type="ECO:0000256" key="2">
    <source>
        <dbReference type="ARBA" id="ARBA00038334"/>
    </source>
</evidence>
<dbReference type="AlphaFoldDB" id="A0A7D8UPQ6"/>
<dbReference type="OrthoDB" id="284184at2759"/>
<dbReference type="InterPro" id="IPR000639">
    <property type="entry name" value="Epox_hydrolase-like"/>
</dbReference>
<keyword evidence="1 4" id="KW-0378">Hydrolase</keyword>
<accession>A0A7D8UPQ6</accession>
<evidence type="ECO:0000259" key="3">
    <source>
        <dbReference type="Pfam" id="PF00561"/>
    </source>
</evidence>
<evidence type="ECO:0000313" key="4">
    <source>
        <dbReference type="EMBL" id="TVY52271.1"/>
    </source>
</evidence>
<proteinExistence type="inferred from homology"/>
<evidence type="ECO:0000256" key="1">
    <source>
        <dbReference type="ARBA" id="ARBA00022801"/>
    </source>
</evidence>
<dbReference type="PRINTS" id="PR00412">
    <property type="entry name" value="EPOXHYDRLASE"/>
</dbReference>
<feature type="domain" description="AB hydrolase-1" evidence="3">
    <location>
        <begin position="30"/>
        <end position="320"/>
    </location>
</feature>
<reference evidence="4 5" key="1">
    <citation type="submission" date="2018-05" db="EMBL/GenBank/DDBJ databases">
        <title>Whole genome sequencing for identification of molecular markers to develop diagnostic detection tools for the regulated plant pathogen Lachnellula willkommii.</title>
        <authorList>
            <person name="Giroux E."/>
            <person name="Bilodeau G."/>
        </authorList>
    </citation>
    <scope>NUCLEOTIDE SEQUENCE [LARGE SCALE GENOMIC DNA]</scope>
    <source>
        <strain evidence="4 5">CBS 625.97</strain>
    </source>
</reference>
<dbReference type="PANTHER" id="PTHR43329">
    <property type="entry name" value="EPOXIDE HYDROLASE"/>
    <property type="match status" value="1"/>
</dbReference>
<gene>
    <name evidence="4" type="primary">Ephx2_1</name>
    <name evidence="4" type="ORF">LCER1_G007610</name>
</gene>
<dbReference type="Gene3D" id="3.40.50.1820">
    <property type="entry name" value="alpha/beta hydrolase"/>
    <property type="match status" value="1"/>
</dbReference>
<evidence type="ECO:0000313" key="5">
    <source>
        <dbReference type="Proteomes" id="UP000481288"/>
    </source>
</evidence>
<dbReference type="GO" id="GO:0016787">
    <property type="term" value="F:hydrolase activity"/>
    <property type="evidence" value="ECO:0007669"/>
    <property type="project" value="UniProtKB-KW"/>
</dbReference>
<comment type="caution">
    <text evidence="4">The sequence shown here is derived from an EMBL/GenBank/DDBJ whole genome shotgun (WGS) entry which is preliminary data.</text>
</comment>
<dbReference type="Proteomes" id="UP000481288">
    <property type="component" value="Unassembled WGS sequence"/>
</dbReference>
<dbReference type="SUPFAM" id="SSF53474">
    <property type="entry name" value="alpha/beta-Hydrolases"/>
    <property type="match status" value="1"/>
</dbReference>
<protein>
    <submittedName>
        <fullName evidence="4">Bifunctional epoxide hydrolase 2</fullName>
    </submittedName>
</protein>